<organism evidence="1 2">
    <name type="scientific">Thalassiosira pseudonana</name>
    <name type="common">Marine diatom</name>
    <name type="synonym">Cyclotella nana</name>
    <dbReference type="NCBI Taxonomy" id="35128"/>
    <lineage>
        <taxon>Eukaryota</taxon>
        <taxon>Sar</taxon>
        <taxon>Stramenopiles</taxon>
        <taxon>Ochrophyta</taxon>
        <taxon>Bacillariophyta</taxon>
        <taxon>Coscinodiscophyceae</taxon>
        <taxon>Thalassiosirophycidae</taxon>
        <taxon>Thalassiosirales</taxon>
        <taxon>Thalassiosiraceae</taxon>
        <taxon>Thalassiosira</taxon>
    </lineage>
</organism>
<dbReference type="PaxDb" id="35128-Thaps10955"/>
<dbReference type="InParanoid" id="B5YLZ8"/>
<dbReference type="KEGG" id="tps:THAPS_10955"/>
<evidence type="ECO:0000313" key="1">
    <source>
        <dbReference type="EMBL" id="ACI64321.1"/>
    </source>
</evidence>
<dbReference type="HOGENOM" id="CLU_913631_0_0_1"/>
<dbReference type="AlphaFoldDB" id="B5YLZ8"/>
<accession>B5YLZ8</accession>
<reference evidence="1 2" key="2">
    <citation type="journal article" date="2008" name="Nature">
        <title>The Phaeodactylum genome reveals the evolutionary history of diatom genomes.</title>
        <authorList>
            <person name="Bowler C."/>
            <person name="Allen A.E."/>
            <person name="Badger J.H."/>
            <person name="Grimwood J."/>
            <person name="Jabbari K."/>
            <person name="Kuo A."/>
            <person name="Maheswari U."/>
            <person name="Martens C."/>
            <person name="Maumus F."/>
            <person name="Otillar R.P."/>
            <person name="Rayko E."/>
            <person name="Salamov A."/>
            <person name="Vandepoele K."/>
            <person name="Beszteri B."/>
            <person name="Gruber A."/>
            <person name="Heijde M."/>
            <person name="Katinka M."/>
            <person name="Mock T."/>
            <person name="Valentin K."/>
            <person name="Verret F."/>
            <person name="Berges J.A."/>
            <person name="Brownlee C."/>
            <person name="Cadoret J.P."/>
            <person name="Chiovitti A."/>
            <person name="Choi C.J."/>
            <person name="Coesel S."/>
            <person name="De Martino A."/>
            <person name="Detter J.C."/>
            <person name="Durkin C."/>
            <person name="Falciatore A."/>
            <person name="Fournet J."/>
            <person name="Haruta M."/>
            <person name="Huysman M.J."/>
            <person name="Jenkins B.D."/>
            <person name="Jiroutova K."/>
            <person name="Jorgensen R.E."/>
            <person name="Joubert Y."/>
            <person name="Kaplan A."/>
            <person name="Kroger N."/>
            <person name="Kroth P.G."/>
            <person name="La Roche J."/>
            <person name="Lindquist E."/>
            <person name="Lommer M."/>
            <person name="Martin-Jezequel V."/>
            <person name="Lopez P.J."/>
            <person name="Lucas S."/>
            <person name="Mangogna M."/>
            <person name="McGinnis K."/>
            <person name="Medlin L.K."/>
            <person name="Montsant A."/>
            <person name="Oudot-Le Secq M.P."/>
            <person name="Napoli C."/>
            <person name="Obornik M."/>
            <person name="Parker M.S."/>
            <person name="Petit J.L."/>
            <person name="Porcel B.M."/>
            <person name="Poulsen N."/>
            <person name="Robison M."/>
            <person name="Rychlewski L."/>
            <person name="Rynearson T.A."/>
            <person name="Schmutz J."/>
            <person name="Shapiro H."/>
            <person name="Siaut M."/>
            <person name="Stanley M."/>
            <person name="Sussman M.R."/>
            <person name="Taylor A.R."/>
            <person name="Vardi A."/>
            <person name="von Dassow P."/>
            <person name="Vyverman W."/>
            <person name="Willis A."/>
            <person name="Wyrwicz L.S."/>
            <person name="Rokhsar D.S."/>
            <person name="Weissenbach J."/>
            <person name="Armbrust E.V."/>
            <person name="Green B.R."/>
            <person name="Van de Peer Y."/>
            <person name="Grigoriev I.V."/>
        </authorList>
    </citation>
    <scope>NUCLEOTIDE SEQUENCE [LARGE SCALE GENOMIC DNA]</scope>
    <source>
        <strain evidence="1 2">CCMP1335</strain>
    </source>
</reference>
<protein>
    <submittedName>
        <fullName evidence="1">Uncharacterized protein</fullName>
    </submittedName>
</protein>
<dbReference type="GeneID" id="7443010"/>
<sequence length="305" mass="33621">MLKDDEIDDQGKLTEHIFLTSNDLSNNDEEAGDSTEIKLTESMNGASLHSSDITNGARLHSDDTDECPSLSLNFPVTIKVSDLVPTSSISVMGISTSQLTAQSIVDRNKRLFSMAGKSRNNNLTPEEEERIKEILQEEDDAIVNCIMPSIEEDREAELDMLLNGLGYCFDNDEDEKDTKPSRGDPILRELAQKKALEEKENSIDKALRTLLREPLPRVIRFLNEENTGDAVSLLSLNGDSLVATLSEDDILELVQSVKEDLEVEKLELADHDSVRELATSILNGEVAKSMCRSIASGTLEGSNVP</sequence>
<gene>
    <name evidence="1" type="ORF">THAPS_10955</name>
</gene>
<dbReference type="Proteomes" id="UP000001449">
    <property type="component" value="Chromosome 18"/>
</dbReference>
<proteinExistence type="predicted"/>
<dbReference type="RefSeq" id="XP_002295604.1">
    <property type="nucleotide sequence ID" value="XM_002295568.1"/>
</dbReference>
<evidence type="ECO:0000313" key="2">
    <source>
        <dbReference type="Proteomes" id="UP000001449"/>
    </source>
</evidence>
<keyword evidence="2" id="KW-1185">Reference proteome</keyword>
<dbReference type="EMBL" id="CP001159">
    <property type="protein sequence ID" value="ACI64321.1"/>
    <property type="molecule type" value="Genomic_DNA"/>
</dbReference>
<reference evidence="1 2" key="1">
    <citation type="journal article" date="2004" name="Science">
        <title>The genome of the diatom Thalassiosira pseudonana: ecology, evolution, and metabolism.</title>
        <authorList>
            <person name="Armbrust E.V."/>
            <person name="Berges J.A."/>
            <person name="Bowler C."/>
            <person name="Green B.R."/>
            <person name="Martinez D."/>
            <person name="Putnam N.H."/>
            <person name="Zhou S."/>
            <person name="Allen A.E."/>
            <person name="Apt K.E."/>
            <person name="Bechner M."/>
            <person name="Brzezinski M.A."/>
            <person name="Chaal B.K."/>
            <person name="Chiovitti A."/>
            <person name="Davis A.K."/>
            <person name="Demarest M.S."/>
            <person name="Detter J.C."/>
            <person name="Glavina T."/>
            <person name="Goodstein D."/>
            <person name="Hadi M.Z."/>
            <person name="Hellsten U."/>
            <person name="Hildebrand M."/>
            <person name="Jenkins B.D."/>
            <person name="Jurka J."/>
            <person name="Kapitonov V.V."/>
            <person name="Kroger N."/>
            <person name="Lau W.W."/>
            <person name="Lane T.W."/>
            <person name="Larimer F.W."/>
            <person name="Lippmeier J.C."/>
            <person name="Lucas S."/>
            <person name="Medina M."/>
            <person name="Montsant A."/>
            <person name="Obornik M."/>
            <person name="Parker M.S."/>
            <person name="Palenik B."/>
            <person name="Pazour G.J."/>
            <person name="Richardson P.M."/>
            <person name="Rynearson T.A."/>
            <person name="Saito M.A."/>
            <person name="Schwartz D.C."/>
            <person name="Thamatrakoln K."/>
            <person name="Valentin K."/>
            <person name="Vardi A."/>
            <person name="Wilkerson F.P."/>
            <person name="Rokhsar D.S."/>
        </authorList>
    </citation>
    <scope>NUCLEOTIDE SEQUENCE [LARGE SCALE GENOMIC DNA]</scope>
    <source>
        <strain evidence="1 2">CCMP1335</strain>
    </source>
</reference>
<name>B5YLZ8_THAPS</name>